<protein>
    <submittedName>
        <fullName evidence="2">KICSTOR complex protein SZT2</fullName>
    </submittedName>
</protein>
<evidence type="ECO:0000256" key="1">
    <source>
        <dbReference type="SAM" id="MobiDB-lite"/>
    </source>
</evidence>
<feature type="compositionally biased region" description="Low complexity" evidence="1">
    <location>
        <begin position="95"/>
        <end position="110"/>
    </location>
</feature>
<feature type="compositionally biased region" description="Polar residues" evidence="1">
    <location>
        <begin position="294"/>
        <end position="305"/>
    </location>
</feature>
<feature type="compositionally biased region" description="Polar residues" evidence="1">
    <location>
        <begin position="70"/>
        <end position="87"/>
    </location>
</feature>
<organism evidence="2 3">
    <name type="scientific">Ditylenchus destructor</name>
    <dbReference type="NCBI Taxonomy" id="166010"/>
    <lineage>
        <taxon>Eukaryota</taxon>
        <taxon>Metazoa</taxon>
        <taxon>Ecdysozoa</taxon>
        <taxon>Nematoda</taxon>
        <taxon>Chromadorea</taxon>
        <taxon>Rhabditida</taxon>
        <taxon>Tylenchina</taxon>
        <taxon>Tylenchomorpha</taxon>
        <taxon>Sphaerularioidea</taxon>
        <taxon>Anguinidae</taxon>
        <taxon>Anguininae</taxon>
        <taxon>Ditylenchus</taxon>
    </lineage>
</organism>
<sequence>MHYTAIQRTRISESRAVHHQHLQRQNAQDSTRSDSSSKRSFADALSPITNPSLSFASTLQSSSAQKSRGPYSSNEPTSPPYNISSAQGRDPLAQSISSVPLSSPSLEPNPQYGALGSIHPHSSSNLSQKANSPLPGIQGSDQYSEASMASNAGRNYDPTRASMRTQQRHRQRLAELRSPDPMTSSMLSSTSTLHSEDNSMTVIPITGRESGQAETQTQGMHRQPVTLPLLGRQYDETRSHPQAPPYPIYQHNLGKISPTTSTPPATSSSLPPQIATGAPGLNSTIARPQPMGSAVSQISSVGTSRGESKEESSASGIVEYLRNDFVAAADEWFNYVTNEAKGFPDSTVHHSIRKFQFSLDCDGSARKIVQVIYSRLKDLLKGEKVVICRGSPTTESNTKRRLQTLLSITSLTDPIDKDFGRIVNISKEDDTELVLVAYNEQQTLDTLRRGQEPSVPMPTSLIKLADSEQDTYSKFLPNLKPFIPRQRLIYLIMRGEGSTCYLYNYTNDVVSKTKEIVERAILWHNARSRLLREIGLHKMGITHLSTLKSADAKFNSYLLLTWMDPETLVRNDYPVDNLETPDFSKIPRLYAQMLLKLYRFSDPAFVAKNLNPSPFEDQTQQMLTLREDVRAMLNDHREFQEIHKKLISGDSTFAEDIFNRILRRSHQDHFVQSPILLFPNWRRKVGAIRTGADWSLVGCRKHSYPSLNVHSTVRSSPKIRSKTITSSCPEKPGKVENEPCLLRIQQLLIEDYVKHLKCIKFEDSLSLNVIKLEQIPEPVHSKTSSGGNGAVSCTSPNVWLYLALPGGIIFMELCFVDPYFCVRILQWNNSLLEECLYPNSKPSFEQRDRLRHLDRVKNELMQKSHVHSFTYDFHLRIVAKYLTGGTQVLFNPGYNTNAFLTDFLQYYGCRPSFARNCIYEENIQCTHLQVSHSNIWEFFLDNEQQFGWNVVRLKTLDQSNSADEFMLVSKEEQKMLQNQFYTFVTMILNNAKSSTLKDHQISIKFYVILIAEEEVSPTITDASPLEAVDSTDAGEFRRVAGAPNISPQSTMLGGAGGDLLTPFEESDTGEIEDDESTPVAHAGIPNADDIVNRNYGISVPYRTNFYPERERAEPNTITDILGIDSNRRRFCSGGNVNTGRHTSAPTRNFGSNGRDGRRNYVFGLLFPNLRSVEYIVVPFCHRKWHITSNPASPQSGKRGTICHEHECDENSPSSEHKRLSILRAPPRRHRHPGSIDQNANDMGVLVPPEQVTYLHYLSSHQRRLQQLLEESVKIKNGEITRFVLDADKLTYRNKLWKSLLSSKSSHIRRQQTLSFIPPSTSKMDVLADSSQKLMSSSEMEPDDFDSLLRIIRMERMVDEEPRIAQILAGVNFQDLTRFLIQYYEGEKRCRYFENGPRAYLIIMNPSFLDSATMFSNCPKNGIEMFFLFKNTDRSFGKVEQEPFSANSIHKMFEDVVSCLCAFTWSNMLHNPPTLP</sequence>
<keyword evidence="3" id="KW-1185">Reference proteome</keyword>
<feature type="region of interest" description="Disordered" evidence="1">
    <location>
        <begin position="281"/>
        <end position="314"/>
    </location>
</feature>
<accession>A0AAD4R608</accession>
<dbReference type="GO" id="GO:0005777">
    <property type="term" value="C:peroxisome"/>
    <property type="evidence" value="ECO:0007669"/>
    <property type="project" value="InterPro"/>
</dbReference>
<dbReference type="InterPro" id="IPR033228">
    <property type="entry name" value="SZT2"/>
</dbReference>
<feature type="compositionally biased region" description="Basic and acidic residues" evidence="1">
    <location>
        <begin position="31"/>
        <end position="41"/>
    </location>
</feature>
<feature type="compositionally biased region" description="Polar residues" evidence="1">
    <location>
        <begin position="139"/>
        <end position="153"/>
    </location>
</feature>
<feature type="compositionally biased region" description="Low complexity" evidence="1">
    <location>
        <begin position="182"/>
        <end position="193"/>
    </location>
</feature>
<gene>
    <name evidence="2" type="ORF">DdX_09581</name>
</gene>
<reference evidence="2" key="1">
    <citation type="submission" date="2022-01" db="EMBL/GenBank/DDBJ databases">
        <title>Genome Sequence Resource for Two Populations of Ditylenchus destructor, the Migratory Endoparasitic Phytonematode.</title>
        <authorList>
            <person name="Zhang H."/>
            <person name="Lin R."/>
            <person name="Xie B."/>
        </authorList>
    </citation>
    <scope>NUCLEOTIDE SEQUENCE</scope>
    <source>
        <strain evidence="2">BazhouSP</strain>
    </source>
</reference>
<evidence type="ECO:0000313" key="3">
    <source>
        <dbReference type="Proteomes" id="UP001201812"/>
    </source>
</evidence>
<dbReference type="PANTHER" id="PTHR14918">
    <property type="entry name" value="KICSTOR COMPLEX PROTEIN SZT2"/>
    <property type="match status" value="1"/>
</dbReference>
<proteinExistence type="predicted"/>
<dbReference type="EMBL" id="JAKKPZ010000018">
    <property type="protein sequence ID" value="KAI1712494.1"/>
    <property type="molecule type" value="Genomic_DNA"/>
</dbReference>
<evidence type="ECO:0000313" key="2">
    <source>
        <dbReference type="EMBL" id="KAI1712494.1"/>
    </source>
</evidence>
<feature type="compositionally biased region" description="Polar residues" evidence="1">
    <location>
        <begin position="120"/>
        <end position="131"/>
    </location>
</feature>
<comment type="caution">
    <text evidence="2">The sequence shown here is derived from an EMBL/GenBank/DDBJ whole genome shotgun (WGS) entry which is preliminary data.</text>
</comment>
<name>A0AAD4R608_9BILA</name>
<feature type="compositionally biased region" description="Low complexity" evidence="1">
    <location>
        <begin position="52"/>
        <end position="65"/>
    </location>
</feature>
<dbReference type="PANTHER" id="PTHR14918:SF3">
    <property type="entry name" value="KICSTOR COMPLEX PROTEIN SZT2"/>
    <property type="match status" value="1"/>
</dbReference>
<feature type="region of interest" description="Disordered" evidence="1">
    <location>
        <begin position="1"/>
        <end position="195"/>
    </location>
</feature>
<dbReference type="Proteomes" id="UP001201812">
    <property type="component" value="Unassembled WGS sequence"/>
</dbReference>